<dbReference type="PANTHER" id="PTHR43101:SF1">
    <property type="entry name" value="BETA-FRUCTOSIDASE"/>
    <property type="match status" value="1"/>
</dbReference>
<keyword evidence="6" id="KW-0326">Glycosidase</keyword>
<dbReference type="InterPro" id="IPR006558">
    <property type="entry name" value="LamG-like"/>
</dbReference>
<protein>
    <recommendedName>
        <fullName evidence="2">beta-fructofuranosidase</fullName>
        <ecNumber evidence="2">3.2.1.26</ecNumber>
    </recommendedName>
</protein>
<comment type="caution">
    <text evidence="8">The sequence shown here is derived from an EMBL/GenBank/DDBJ whole genome shotgun (WGS) entry which is preliminary data.</text>
</comment>
<dbReference type="InterPro" id="IPR023296">
    <property type="entry name" value="Glyco_hydro_beta-prop_sf"/>
</dbReference>
<organism evidence="8 9">
    <name type="scientific">Flavobacterium calami</name>
    <dbReference type="NCBI Taxonomy" id="3139144"/>
    <lineage>
        <taxon>Bacteria</taxon>
        <taxon>Pseudomonadati</taxon>
        <taxon>Bacteroidota</taxon>
        <taxon>Flavobacteriia</taxon>
        <taxon>Flavobacteriales</taxon>
        <taxon>Flavobacteriaceae</taxon>
        <taxon>Flavobacterium</taxon>
    </lineage>
</organism>
<evidence type="ECO:0000256" key="6">
    <source>
        <dbReference type="ARBA" id="ARBA00023295"/>
    </source>
</evidence>
<evidence type="ECO:0000313" key="8">
    <source>
        <dbReference type="EMBL" id="MEL1253589.1"/>
    </source>
</evidence>
<keyword evidence="4" id="KW-0378">Hydrolase</keyword>
<evidence type="ECO:0000256" key="3">
    <source>
        <dbReference type="ARBA" id="ARBA00022729"/>
    </source>
</evidence>
<dbReference type="SMART" id="SM00640">
    <property type="entry name" value="Glyco_32"/>
    <property type="match status" value="1"/>
</dbReference>
<dbReference type="InterPro" id="IPR026444">
    <property type="entry name" value="Secre_tail"/>
</dbReference>
<evidence type="ECO:0000256" key="2">
    <source>
        <dbReference type="ARBA" id="ARBA00012758"/>
    </source>
</evidence>
<dbReference type="CDD" id="cd08996">
    <property type="entry name" value="GH32_FFase"/>
    <property type="match status" value="1"/>
</dbReference>
<dbReference type="Pfam" id="PF08244">
    <property type="entry name" value="Glyco_hydro_32C"/>
    <property type="match status" value="1"/>
</dbReference>
<accession>A0ABU9IMC0</accession>
<dbReference type="Gene3D" id="2.60.40.4070">
    <property type="match status" value="1"/>
</dbReference>
<dbReference type="Gene3D" id="2.60.120.200">
    <property type="match status" value="1"/>
</dbReference>
<comment type="similarity">
    <text evidence="1">Belongs to the glycosyl hydrolase 32 family.</text>
</comment>
<gene>
    <name evidence="8" type="ORF">AAEO57_07380</name>
</gene>
<dbReference type="SMART" id="SM00560">
    <property type="entry name" value="LamGL"/>
    <property type="match status" value="1"/>
</dbReference>
<dbReference type="InterPro" id="IPR013320">
    <property type="entry name" value="ConA-like_dom_sf"/>
</dbReference>
<dbReference type="Pfam" id="PF00251">
    <property type="entry name" value="Glyco_hydro_32N"/>
    <property type="match status" value="1"/>
</dbReference>
<dbReference type="InterPro" id="IPR051214">
    <property type="entry name" value="GH32_Enzymes"/>
</dbReference>
<dbReference type="PROSITE" id="PS51257">
    <property type="entry name" value="PROKAR_LIPOPROTEIN"/>
    <property type="match status" value="1"/>
</dbReference>
<keyword evidence="3" id="KW-0732">Signal</keyword>
<evidence type="ECO:0000256" key="4">
    <source>
        <dbReference type="ARBA" id="ARBA00022801"/>
    </source>
</evidence>
<evidence type="ECO:0000313" key="9">
    <source>
        <dbReference type="Proteomes" id="UP001485226"/>
    </source>
</evidence>
<dbReference type="EC" id="3.2.1.26" evidence="2"/>
<keyword evidence="5" id="KW-1015">Disulfide bond</keyword>
<dbReference type="EMBL" id="JBBYHS010000007">
    <property type="protein sequence ID" value="MEL1253589.1"/>
    <property type="molecule type" value="Genomic_DNA"/>
</dbReference>
<dbReference type="InterPro" id="IPR013148">
    <property type="entry name" value="Glyco_hydro_32_N"/>
</dbReference>
<dbReference type="NCBIfam" id="TIGR04183">
    <property type="entry name" value="Por_Secre_tail"/>
    <property type="match status" value="1"/>
</dbReference>
<dbReference type="InterPro" id="IPR001362">
    <property type="entry name" value="Glyco_hydro_32"/>
</dbReference>
<reference evidence="8 9" key="1">
    <citation type="submission" date="2024-04" db="EMBL/GenBank/DDBJ databases">
        <title>Flavobacterium sp. DGU38 16S ribosomal RNA gene Genome sequencing and assembly.</title>
        <authorList>
            <person name="Park S."/>
        </authorList>
    </citation>
    <scope>NUCLEOTIDE SEQUENCE [LARGE SCALE GENOMIC DNA]</scope>
    <source>
        <strain evidence="8 9">DGU38</strain>
    </source>
</reference>
<dbReference type="SUPFAM" id="SSF75005">
    <property type="entry name" value="Arabinanase/levansucrase/invertase"/>
    <property type="match status" value="1"/>
</dbReference>
<name>A0ABU9IMC0_9FLAO</name>
<dbReference type="Proteomes" id="UP001485226">
    <property type="component" value="Unassembled WGS sequence"/>
</dbReference>
<dbReference type="Pfam" id="PF13385">
    <property type="entry name" value="Laminin_G_3"/>
    <property type="match status" value="1"/>
</dbReference>
<evidence type="ECO:0000259" key="7">
    <source>
        <dbReference type="SMART" id="SM00560"/>
    </source>
</evidence>
<dbReference type="RefSeq" id="WP_341691122.1">
    <property type="nucleotide sequence ID" value="NZ_JBBYHS010000007.1"/>
</dbReference>
<keyword evidence="9" id="KW-1185">Reference proteome</keyword>
<feature type="domain" description="LamG-like jellyroll fold" evidence="7">
    <location>
        <begin position="99"/>
        <end position="253"/>
    </location>
</feature>
<sequence>MKKKYLLIGLLLIGCKSKQDPKPDPGPDPGSNTASKIMEFNFNETSGQSTTEAKSNSNFVIEGPADSAERIAGLEGNALRVNGYYGWAYGNASVSYPTKNISVSGWIAPAVFPVQRKNQDPITEHTVAAVFSNLNTSNSSGVSFGINQHGRVIAQFKIGNDIRQIISDEEVKLREWSFIVVNIDAEKGSAKLYLNGTEIESSSFAAGAITWDKSATIFIGKESKVKTLAGFDTNALTGAVDLVSVWDKMLTADEIQLNYKKQQIKVPDLRIPTARFADDTNKPKYHLMPSAAWTNESHGMIYLDGKYHIFSQRNINGPYLEHINWGHYVSEDLVNWEELKQALWPQPGFDEVGIWSGHAVVSGGKPYLFYTGVDKNKAGIGLATAVSPYIDWTKNASPIITSAPAGVSHADFRDPFVFNESGSWYMMIGTGLRSGTARGGLFLYKALNDDFQQWTYQGTMLEGNPASDGTGDFWEMPVYYNFGSKSILLINKLPNANALYWTGNFSNGKFVKDNGTPERLDVINQLLSPTIQQDKDGNLTAIGIIPDGVTSDKHKEQGWANIFSLPRVWTLVNNKIYQKPHPNLTVLRKGSQKFTNVSFSTGVSDVLNGAKGTQYEIEATVNPGDATKVGFILNKGVSNGEETIIYYDYTTQNFVVNRSNSSKLTGVPLGNLATSYIMPKQDIKWRIFVDASVIEVFIDDQLAFATRVFPSKGSDAIELYAQGGTAVAKDLTIYNIEGEGTVSTQKMAKEHKEANFSVFPNPSDSVFNIQFPDLIQQTVVYAAVVDITGAVVRIIASNTDAHNNSVQWDGYYDNGQKAPRGVYLIKGIINNEIFQTKVIVK</sequence>
<evidence type="ECO:0000256" key="5">
    <source>
        <dbReference type="ARBA" id="ARBA00023157"/>
    </source>
</evidence>
<dbReference type="SUPFAM" id="SSF49899">
    <property type="entry name" value="Concanavalin A-like lectins/glucanases"/>
    <property type="match status" value="2"/>
</dbReference>
<dbReference type="Gene3D" id="2.60.120.560">
    <property type="entry name" value="Exo-inulinase, domain 1"/>
    <property type="match status" value="1"/>
</dbReference>
<dbReference type="Gene3D" id="2.115.10.20">
    <property type="entry name" value="Glycosyl hydrolase domain, family 43"/>
    <property type="match status" value="1"/>
</dbReference>
<dbReference type="InterPro" id="IPR013189">
    <property type="entry name" value="Glyco_hydro_32_C"/>
</dbReference>
<proteinExistence type="inferred from homology"/>
<dbReference type="PANTHER" id="PTHR43101">
    <property type="entry name" value="BETA-FRUCTOSIDASE"/>
    <property type="match status" value="1"/>
</dbReference>
<evidence type="ECO:0000256" key="1">
    <source>
        <dbReference type="ARBA" id="ARBA00009902"/>
    </source>
</evidence>